<evidence type="ECO:0000313" key="2">
    <source>
        <dbReference type="EMBL" id="SUA30385.1"/>
    </source>
</evidence>
<dbReference type="Proteomes" id="UP000254176">
    <property type="component" value="Unassembled WGS sequence"/>
</dbReference>
<dbReference type="EMBL" id="UGRP01000006">
    <property type="protein sequence ID" value="SUA30385.1"/>
    <property type="molecule type" value="Genomic_DNA"/>
</dbReference>
<accession>A0A378WCN9</accession>
<evidence type="ECO:0000313" key="3">
    <source>
        <dbReference type="Proteomes" id="UP000254176"/>
    </source>
</evidence>
<gene>
    <name evidence="2" type="ORF">NCTC8554_02431</name>
</gene>
<feature type="compositionally biased region" description="Polar residues" evidence="1">
    <location>
        <begin position="1"/>
        <end position="12"/>
    </location>
</feature>
<feature type="compositionally biased region" description="Polar residues" evidence="1">
    <location>
        <begin position="88"/>
        <end position="106"/>
    </location>
</feature>
<protein>
    <submittedName>
        <fullName evidence="2">Uncharacterized protein</fullName>
    </submittedName>
</protein>
<feature type="region of interest" description="Disordered" evidence="1">
    <location>
        <begin position="1"/>
        <end position="46"/>
    </location>
</feature>
<reference evidence="2 3" key="1">
    <citation type="submission" date="2018-06" db="EMBL/GenBank/DDBJ databases">
        <authorList>
            <consortium name="Pathogen Informatics"/>
            <person name="Doyle S."/>
        </authorList>
    </citation>
    <scope>NUCLEOTIDE SEQUENCE [LARGE SCALE GENOMIC DNA]</scope>
    <source>
        <strain evidence="2 3">NCTC8554</strain>
    </source>
</reference>
<dbReference type="AlphaFoldDB" id="A0A378WCN9"/>
<evidence type="ECO:0000256" key="1">
    <source>
        <dbReference type="SAM" id="MobiDB-lite"/>
    </source>
</evidence>
<proteinExistence type="predicted"/>
<feature type="region of interest" description="Disordered" evidence="1">
    <location>
        <begin position="76"/>
        <end position="106"/>
    </location>
</feature>
<sequence length="106" mass="11864">MPQLQRFQTTCILQIPNKPPPPPWGRVGERAKQLPLKPTSPQPQQTLSLTLSRRRGNRVPQLQRFQTTCVLQICSKPPPPPWGGSGRGQNSCLSNQLLRNHSKPSP</sequence>
<organism evidence="2 3">
    <name type="scientific">Neisseria meningitidis</name>
    <dbReference type="NCBI Taxonomy" id="487"/>
    <lineage>
        <taxon>Bacteria</taxon>
        <taxon>Pseudomonadati</taxon>
        <taxon>Pseudomonadota</taxon>
        <taxon>Betaproteobacteria</taxon>
        <taxon>Neisseriales</taxon>
        <taxon>Neisseriaceae</taxon>
        <taxon>Neisseria</taxon>
    </lineage>
</organism>
<name>A0A378WCN9_NEIME</name>